<dbReference type="CDD" id="cd01700">
    <property type="entry name" value="PolY_Pol_V_umuC"/>
    <property type="match status" value="1"/>
</dbReference>
<sequence>MYALADVNSFYASCEKVFRPDLRDKPLIVLSNNDGCVIARSKEAKKLGIPMGLPWFKLRDQKFSEPVIAFSSNYELYASLSSRVQSCLAELSPGVEEYSIDESFIWAGGIENCMSYEDFGHQLREHVYRSTGLTIGVGLAPTKTLAKACQYSSKTWPQFGGVLALTAGQRNRIDKMLSLMPVEEVWGVGGRTTSKLHAMGITTALELARANPAFIRRNFTVVLERTVRELRGESCINLEDAPPPKQQIVCSRSFGQRITTYESMRQAICQYAERAAEKLRQERQYCGHLSVFIKTSPFSKNEPYYSKIASERLSIPSRDTRDLIAAAGRALDKIWKEGHNYAKAGVMLNDFKPAGVTQLSLFDEGKPYANSDALMNVLDTINNSGKGKVWFAGRGIAPAWTMKRDMLSPAYTTQWDSIPIATL</sequence>
<dbReference type="Gene3D" id="1.10.150.20">
    <property type="entry name" value="5' to 3' exonuclease, C-terminal subdomain"/>
    <property type="match status" value="1"/>
</dbReference>
<dbReference type="Pfam" id="PF13438">
    <property type="entry name" value="DUF4113"/>
    <property type="match status" value="1"/>
</dbReference>
<dbReference type="InterPro" id="IPR043502">
    <property type="entry name" value="DNA/RNA_pol_sf"/>
</dbReference>
<dbReference type="Proteomes" id="UP000220639">
    <property type="component" value="Unassembled WGS sequence"/>
</dbReference>
<feature type="domain" description="UmuC" evidence="6">
    <location>
        <begin position="2"/>
        <end position="189"/>
    </location>
</feature>
<keyword evidence="3" id="KW-0741">SOS mutagenesis</keyword>
<keyword evidence="2" id="KW-0227">DNA damage</keyword>
<dbReference type="GO" id="GO:0003887">
    <property type="term" value="F:DNA-directed DNA polymerase activity"/>
    <property type="evidence" value="ECO:0007669"/>
    <property type="project" value="TreeGrafter"/>
</dbReference>
<proteinExistence type="inferred from homology"/>
<dbReference type="PANTHER" id="PTHR11076:SF34">
    <property type="entry name" value="PROTEIN UMUC"/>
    <property type="match status" value="1"/>
</dbReference>
<dbReference type="SUPFAM" id="SSF100879">
    <property type="entry name" value="Lesion bypass DNA polymerase (Y-family), little finger domain"/>
    <property type="match status" value="1"/>
</dbReference>
<dbReference type="Pfam" id="PF11799">
    <property type="entry name" value="IMS_C"/>
    <property type="match status" value="1"/>
</dbReference>
<evidence type="ECO:0000256" key="2">
    <source>
        <dbReference type="ARBA" id="ARBA00022763"/>
    </source>
</evidence>
<dbReference type="GO" id="GO:0006281">
    <property type="term" value="P:DNA repair"/>
    <property type="evidence" value="ECO:0007669"/>
    <property type="project" value="UniProtKB-KW"/>
</dbReference>
<gene>
    <name evidence="7" type="primary">umuC</name>
    <name evidence="7" type="ORF">KOSB73_350001</name>
</gene>
<dbReference type="PANTHER" id="PTHR11076">
    <property type="entry name" value="DNA REPAIR POLYMERASE UMUC / TRANSFERASE FAMILY MEMBER"/>
    <property type="match status" value="1"/>
</dbReference>
<evidence type="ECO:0000256" key="3">
    <source>
        <dbReference type="ARBA" id="ARBA00023199"/>
    </source>
</evidence>
<dbReference type="InterPro" id="IPR001126">
    <property type="entry name" value="UmuC"/>
</dbReference>
<dbReference type="PROSITE" id="PS50173">
    <property type="entry name" value="UMUC"/>
    <property type="match status" value="1"/>
</dbReference>
<dbReference type="GO" id="GO:0005829">
    <property type="term" value="C:cytosol"/>
    <property type="evidence" value="ECO:0007669"/>
    <property type="project" value="TreeGrafter"/>
</dbReference>
<name>A0A285B8J3_9ENTR</name>
<dbReference type="InterPro" id="IPR036775">
    <property type="entry name" value="DNA_pol_Y-fam_lit_finger_sf"/>
</dbReference>
<dbReference type="InterPro" id="IPR043128">
    <property type="entry name" value="Rev_trsase/Diguanyl_cyclase"/>
</dbReference>
<keyword evidence="5" id="KW-0742">SOS response</keyword>
<dbReference type="InterPro" id="IPR017961">
    <property type="entry name" value="DNA_pol_Y-fam_little_finger"/>
</dbReference>
<dbReference type="NCBIfam" id="NF002955">
    <property type="entry name" value="PRK03609.1"/>
    <property type="match status" value="1"/>
</dbReference>
<evidence type="ECO:0000313" key="8">
    <source>
        <dbReference type="Proteomes" id="UP000220639"/>
    </source>
</evidence>
<evidence type="ECO:0000256" key="5">
    <source>
        <dbReference type="ARBA" id="ARBA00023236"/>
    </source>
</evidence>
<dbReference type="SUPFAM" id="SSF56672">
    <property type="entry name" value="DNA/RNA polymerases"/>
    <property type="match status" value="1"/>
</dbReference>
<dbReference type="Gene3D" id="3.30.70.270">
    <property type="match status" value="1"/>
</dbReference>
<dbReference type="Gene3D" id="3.30.1490.100">
    <property type="entry name" value="DNA polymerase, Y-family, little finger domain"/>
    <property type="match status" value="1"/>
</dbReference>
<dbReference type="GO" id="GO:0003684">
    <property type="term" value="F:damaged DNA binding"/>
    <property type="evidence" value="ECO:0007669"/>
    <property type="project" value="InterPro"/>
</dbReference>
<dbReference type="GO" id="GO:0042276">
    <property type="term" value="P:error-prone translesion synthesis"/>
    <property type="evidence" value="ECO:0007669"/>
    <property type="project" value="TreeGrafter"/>
</dbReference>
<dbReference type="InterPro" id="IPR025188">
    <property type="entry name" value="DUF4113"/>
</dbReference>
<dbReference type="RefSeq" id="WP_064371437.1">
    <property type="nucleotide sequence ID" value="NZ_CABHBS010000010.1"/>
</dbReference>
<dbReference type="Pfam" id="PF00817">
    <property type="entry name" value="IMS"/>
    <property type="match status" value="1"/>
</dbReference>
<evidence type="ECO:0000313" key="7">
    <source>
        <dbReference type="EMBL" id="SNU37304.1"/>
    </source>
</evidence>
<evidence type="ECO:0000259" key="6">
    <source>
        <dbReference type="PROSITE" id="PS50173"/>
    </source>
</evidence>
<dbReference type="EMBL" id="FZTC01000029">
    <property type="protein sequence ID" value="SNU37304.1"/>
    <property type="molecule type" value="Genomic_DNA"/>
</dbReference>
<dbReference type="GO" id="GO:0009432">
    <property type="term" value="P:SOS response"/>
    <property type="evidence" value="ECO:0007669"/>
    <property type="project" value="UniProtKB-KW"/>
</dbReference>
<accession>A0A285B8J3</accession>
<comment type="similarity">
    <text evidence="1">Belongs to the DNA polymerase type-Y family.</text>
</comment>
<dbReference type="AlphaFoldDB" id="A0A285B8J3"/>
<keyword evidence="4" id="KW-0234">DNA repair</keyword>
<protein>
    <submittedName>
        <fullName evidence="7">DNA polymerase V, subunit C</fullName>
    </submittedName>
</protein>
<evidence type="ECO:0000256" key="1">
    <source>
        <dbReference type="ARBA" id="ARBA00010945"/>
    </source>
</evidence>
<evidence type="ECO:0000256" key="4">
    <source>
        <dbReference type="ARBA" id="ARBA00023204"/>
    </source>
</evidence>
<dbReference type="Gene3D" id="3.40.1170.60">
    <property type="match status" value="1"/>
</dbReference>
<organism evidence="7 8">
    <name type="scientific">Klebsiella grimontii</name>
    <dbReference type="NCBI Taxonomy" id="2058152"/>
    <lineage>
        <taxon>Bacteria</taxon>
        <taxon>Pseudomonadati</taxon>
        <taxon>Pseudomonadota</taxon>
        <taxon>Gammaproteobacteria</taxon>
        <taxon>Enterobacterales</taxon>
        <taxon>Enterobacteriaceae</taxon>
        <taxon>Klebsiella/Raoultella group</taxon>
        <taxon>Klebsiella</taxon>
    </lineage>
</organism>
<reference evidence="8" key="1">
    <citation type="submission" date="2017-08" db="EMBL/GenBank/DDBJ databases">
        <authorList>
            <person name="Brisse S."/>
        </authorList>
    </citation>
    <scope>NUCLEOTIDE SEQUENCE [LARGE SCALE GENOMIC DNA]</scope>
    <source>
        <strain evidence="8">06D021</strain>
    </source>
</reference>
<dbReference type="InterPro" id="IPR050116">
    <property type="entry name" value="DNA_polymerase-Y"/>
</dbReference>